<dbReference type="InterPro" id="IPR018253">
    <property type="entry name" value="DnaJ_domain_CS"/>
</dbReference>
<dbReference type="AlphaFoldDB" id="A0AAU9JUI2"/>
<evidence type="ECO:0000256" key="1">
    <source>
        <dbReference type="ARBA" id="ARBA00023186"/>
    </source>
</evidence>
<name>A0AAU9JUI2_9CILI</name>
<evidence type="ECO:0000313" key="4">
    <source>
        <dbReference type="EMBL" id="CAG9328114.1"/>
    </source>
</evidence>
<evidence type="ECO:0000313" key="5">
    <source>
        <dbReference type="Proteomes" id="UP001162131"/>
    </source>
</evidence>
<dbReference type="PANTHER" id="PTHR44145">
    <property type="entry name" value="DNAJ HOMOLOG SUBFAMILY A MEMBER 3, MITOCHONDRIAL"/>
    <property type="match status" value="1"/>
</dbReference>
<comment type="caution">
    <text evidence="4">The sequence shown here is derived from an EMBL/GenBank/DDBJ whole genome shotgun (WGS) entry which is preliminary data.</text>
</comment>
<evidence type="ECO:0000256" key="2">
    <source>
        <dbReference type="SAM" id="MobiDB-lite"/>
    </source>
</evidence>
<dbReference type="SMART" id="SM00271">
    <property type="entry name" value="DnaJ"/>
    <property type="match status" value="1"/>
</dbReference>
<keyword evidence="5" id="KW-1185">Reference proteome</keyword>
<protein>
    <recommendedName>
        <fullName evidence="3">J domain-containing protein</fullName>
    </recommendedName>
</protein>
<dbReference type="PROSITE" id="PS00636">
    <property type="entry name" value="DNAJ_1"/>
    <property type="match status" value="1"/>
</dbReference>
<dbReference type="EMBL" id="CAJZBQ010000045">
    <property type="protein sequence ID" value="CAG9328114.1"/>
    <property type="molecule type" value="Genomic_DNA"/>
</dbReference>
<organism evidence="4 5">
    <name type="scientific">Blepharisma stoltei</name>
    <dbReference type="NCBI Taxonomy" id="1481888"/>
    <lineage>
        <taxon>Eukaryota</taxon>
        <taxon>Sar</taxon>
        <taxon>Alveolata</taxon>
        <taxon>Ciliophora</taxon>
        <taxon>Postciliodesmatophora</taxon>
        <taxon>Heterotrichea</taxon>
        <taxon>Heterotrichida</taxon>
        <taxon>Blepharismidae</taxon>
        <taxon>Blepharisma</taxon>
    </lineage>
</organism>
<evidence type="ECO:0000259" key="3">
    <source>
        <dbReference type="PROSITE" id="PS50076"/>
    </source>
</evidence>
<feature type="compositionally biased region" description="Basic and acidic residues" evidence="2">
    <location>
        <begin position="133"/>
        <end position="142"/>
    </location>
</feature>
<reference evidence="4" key="1">
    <citation type="submission" date="2021-09" db="EMBL/GenBank/DDBJ databases">
        <authorList>
            <consortium name="AG Swart"/>
            <person name="Singh M."/>
            <person name="Singh A."/>
            <person name="Seah K."/>
            <person name="Emmerich C."/>
        </authorList>
    </citation>
    <scope>NUCLEOTIDE SEQUENCE</scope>
    <source>
        <strain evidence="4">ATCC30299</strain>
    </source>
</reference>
<dbReference type="Pfam" id="PF00226">
    <property type="entry name" value="DnaJ"/>
    <property type="match status" value="1"/>
</dbReference>
<feature type="region of interest" description="Disordered" evidence="2">
    <location>
        <begin position="85"/>
        <end position="142"/>
    </location>
</feature>
<dbReference type="PANTHER" id="PTHR44145:SF3">
    <property type="entry name" value="DNAJ HOMOLOG SUBFAMILY A MEMBER 3, MITOCHONDRIAL"/>
    <property type="match status" value="1"/>
</dbReference>
<dbReference type="PRINTS" id="PR00625">
    <property type="entry name" value="JDOMAIN"/>
</dbReference>
<sequence length="216" mass="24288">MLRKILIRSFSQFSNPNDYYAILNLPSSASQAEIKAAYILLAKKLHPDMPTGDEHKFKLVAEAYENLGNADKRLIYDSKHTKARNKASKVEVTKDNYSSAKNHQEHSSAQNYKSQSFQNKKKESSWSGGGFGKNEEQGNFKEKNITPGDVVMQMMTYGLWASVAASGMYTIYKIYTMVASGNKTETASVISAEPVIIETRLPERRPKVERPNPIKN</sequence>
<dbReference type="CDD" id="cd06257">
    <property type="entry name" value="DnaJ"/>
    <property type="match status" value="1"/>
</dbReference>
<dbReference type="InterPro" id="IPR036869">
    <property type="entry name" value="J_dom_sf"/>
</dbReference>
<dbReference type="PROSITE" id="PS50076">
    <property type="entry name" value="DNAJ_2"/>
    <property type="match status" value="1"/>
</dbReference>
<dbReference type="InterPro" id="IPR051938">
    <property type="entry name" value="Apopto_cytoskel_mod"/>
</dbReference>
<feature type="domain" description="J" evidence="3">
    <location>
        <begin position="18"/>
        <end position="80"/>
    </location>
</feature>
<gene>
    <name evidence="4" type="ORF">BSTOLATCC_MIC45572</name>
</gene>
<dbReference type="Gene3D" id="1.10.287.110">
    <property type="entry name" value="DnaJ domain"/>
    <property type="match status" value="1"/>
</dbReference>
<feature type="compositionally biased region" description="Polar residues" evidence="2">
    <location>
        <begin position="95"/>
        <end position="118"/>
    </location>
</feature>
<accession>A0AAU9JUI2</accession>
<proteinExistence type="predicted"/>
<dbReference type="SUPFAM" id="SSF46565">
    <property type="entry name" value="Chaperone J-domain"/>
    <property type="match status" value="1"/>
</dbReference>
<keyword evidence="1" id="KW-0143">Chaperone</keyword>
<dbReference type="InterPro" id="IPR001623">
    <property type="entry name" value="DnaJ_domain"/>
</dbReference>
<dbReference type="Proteomes" id="UP001162131">
    <property type="component" value="Unassembled WGS sequence"/>
</dbReference>